<organism evidence="11 12">
    <name type="scientific">Dracunculus medinensis</name>
    <name type="common">Guinea worm</name>
    <dbReference type="NCBI Taxonomy" id="318479"/>
    <lineage>
        <taxon>Eukaryota</taxon>
        <taxon>Metazoa</taxon>
        <taxon>Ecdysozoa</taxon>
        <taxon>Nematoda</taxon>
        <taxon>Chromadorea</taxon>
        <taxon>Rhabditida</taxon>
        <taxon>Spirurina</taxon>
        <taxon>Dracunculoidea</taxon>
        <taxon>Dracunculidae</taxon>
        <taxon>Dracunculus</taxon>
    </lineage>
</organism>
<dbReference type="InterPro" id="IPR037674">
    <property type="entry name" value="PIG-G_N"/>
</dbReference>
<feature type="transmembrane region" description="Helical" evidence="10">
    <location>
        <begin position="403"/>
        <end position="426"/>
    </location>
</feature>
<dbReference type="PANTHER" id="PTHR23072">
    <property type="entry name" value="PHOSPHATIDYLINOSITOL GLYCAN-RELATED"/>
    <property type="match status" value="1"/>
</dbReference>
<keyword evidence="12" id="KW-1185">Reference proteome</keyword>
<dbReference type="Proteomes" id="UP000274756">
    <property type="component" value="Unassembled WGS sequence"/>
</dbReference>
<dbReference type="InterPro" id="IPR039527">
    <property type="entry name" value="PIGG/GPI7"/>
</dbReference>
<dbReference type="GO" id="GO:0005789">
    <property type="term" value="C:endoplasmic reticulum membrane"/>
    <property type="evidence" value="ECO:0007669"/>
    <property type="project" value="UniProtKB-SubCell"/>
</dbReference>
<evidence type="ECO:0000256" key="9">
    <source>
        <dbReference type="ARBA" id="ARBA00023136"/>
    </source>
</evidence>
<evidence type="ECO:0000256" key="8">
    <source>
        <dbReference type="ARBA" id="ARBA00022989"/>
    </source>
</evidence>
<comment type="pathway">
    <text evidence="2">Glycolipid biosynthesis; glycosylphosphatidylinositol-anchor biosynthesis.</text>
</comment>
<dbReference type="Gene3D" id="3.40.720.10">
    <property type="entry name" value="Alkaline Phosphatase, subunit A"/>
    <property type="match status" value="1"/>
</dbReference>
<comment type="similarity">
    <text evidence="3">Belongs to the PIGG/PIGN/PIGO family. PIGG subfamily.</text>
</comment>
<dbReference type="AlphaFoldDB" id="A0A3P7TCE2"/>
<evidence type="ECO:0000256" key="7">
    <source>
        <dbReference type="ARBA" id="ARBA00022824"/>
    </source>
</evidence>
<keyword evidence="7" id="KW-0256">Endoplasmic reticulum</keyword>
<evidence type="ECO:0000256" key="2">
    <source>
        <dbReference type="ARBA" id="ARBA00004687"/>
    </source>
</evidence>
<evidence type="ECO:0000256" key="6">
    <source>
        <dbReference type="ARBA" id="ARBA00022692"/>
    </source>
</evidence>
<keyword evidence="5" id="KW-0808">Transferase</keyword>
<dbReference type="SUPFAM" id="SSF53649">
    <property type="entry name" value="Alkaline phosphatase-like"/>
    <property type="match status" value="1"/>
</dbReference>
<gene>
    <name evidence="11" type="ORF">DME_LOCUS9462</name>
</gene>
<name>A0A3P7TCE2_DRAME</name>
<dbReference type="PANTHER" id="PTHR23072:SF0">
    <property type="entry name" value="GPI ETHANOLAMINE PHOSPHATE TRANSFERASE 2"/>
    <property type="match status" value="1"/>
</dbReference>
<keyword evidence="4" id="KW-0337">GPI-anchor biosynthesis</keyword>
<dbReference type="InterPro" id="IPR017850">
    <property type="entry name" value="Alkaline_phosphatase_core_sf"/>
</dbReference>
<protein>
    <submittedName>
        <fullName evidence="11">Uncharacterized protein</fullName>
    </submittedName>
</protein>
<evidence type="ECO:0000313" key="12">
    <source>
        <dbReference type="Proteomes" id="UP000274756"/>
    </source>
</evidence>
<dbReference type="Pfam" id="PF01663">
    <property type="entry name" value="Phosphodiest"/>
    <property type="match status" value="1"/>
</dbReference>
<comment type="subcellular location">
    <subcellularLocation>
        <location evidence="1">Endoplasmic reticulum membrane</location>
        <topology evidence="1">Multi-pass membrane protein</topology>
    </subcellularLocation>
</comment>
<dbReference type="EMBL" id="UYYG01001182">
    <property type="protein sequence ID" value="VDN59489.1"/>
    <property type="molecule type" value="Genomic_DNA"/>
</dbReference>
<dbReference type="STRING" id="318479.A0A3P7TCE2"/>
<dbReference type="InterPro" id="IPR002591">
    <property type="entry name" value="Phosphodiest/P_Trfase"/>
</dbReference>
<evidence type="ECO:0000256" key="10">
    <source>
        <dbReference type="SAM" id="Phobius"/>
    </source>
</evidence>
<evidence type="ECO:0000256" key="3">
    <source>
        <dbReference type="ARBA" id="ARBA00005315"/>
    </source>
</evidence>
<evidence type="ECO:0000313" key="11">
    <source>
        <dbReference type="EMBL" id="VDN59489.1"/>
    </source>
</evidence>
<dbReference type="GO" id="GO:0051267">
    <property type="term" value="F:CP2 mannose-ethanolamine phosphotransferase activity"/>
    <property type="evidence" value="ECO:0007669"/>
    <property type="project" value="TreeGrafter"/>
</dbReference>
<dbReference type="CDD" id="cd16024">
    <property type="entry name" value="GPI_EPT_2"/>
    <property type="match status" value="1"/>
</dbReference>
<reference evidence="11 12" key="1">
    <citation type="submission" date="2018-11" db="EMBL/GenBank/DDBJ databases">
        <authorList>
            <consortium name="Pathogen Informatics"/>
        </authorList>
    </citation>
    <scope>NUCLEOTIDE SEQUENCE [LARGE SCALE GENOMIC DNA]</scope>
</reference>
<evidence type="ECO:0000256" key="1">
    <source>
        <dbReference type="ARBA" id="ARBA00004477"/>
    </source>
</evidence>
<keyword evidence="8 10" id="KW-1133">Transmembrane helix</keyword>
<dbReference type="GO" id="GO:0006506">
    <property type="term" value="P:GPI anchor biosynthetic process"/>
    <property type="evidence" value="ECO:0007669"/>
    <property type="project" value="UniProtKB-UniPathway"/>
</dbReference>
<sequence length="446" mass="50338">MENAIRNRTSNKLVLMLIDAWRSEFLFGSHENNHMPFLNRLRLFDHVSSYNAHLQPPTVTMPRIKAITAGIIPSFVDVLLNFASDSMNDDNIIDRLWKSGRRLMFCGDDTWLKLFPGRFLDRSEGIVSFYVNDYIEVGLLISSPSISLIFRTSLFSNDWTAFSDLQVDNNVTLCLKKELTNETISTWDVMILHYLGLDHIGHSLGGESNILHKKLKEMDGIIENIYDTLVRVHNSNFSMLIFGDHGMTEAGNHGGSSEKEVNVPLIYIDGQRIQGARSILFSAIYSIEQIDIVPTLASIFNFEIPVKSLGITFVDQLVPRKRKKDYLMPLVSLLKNSYQITGLLDVANAHLNNCIEDCIKNLEGFCHKRNLSQISLASNIASCKKSLHSVQEKLMTKEAAFKSFSYIFLGICISIMVSCISIWLLFSTVAIAQTVAKTHNEPFMNG</sequence>
<accession>A0A3P7TCE2</accession>
<dbReference type="UniPathway" id="UPA00196"/>
<evidence type="ECO:0000256" key="4">
    <source>
        <dbReference type="ARBA" id="ARBA00022502"/>
    </source>
</evidence>
<evidence type="ECO:0000256" key="5">
    <source>
        <dbReference type="ARBA" id="ARBA00022679"/>
    </source>
</evidence>
<dbReference type="OrthoDB" id="272139at2759"/>
<keyword evidence="9 10" id="KW-0472">Membrane</keyword>
<proteinExistence type="inferred from homology"/>
<keyword evidence="6 10" id="KW-0812">Transmembrane</keyword>